<feature type="domain" description="Spore coat protein U/FanG" evidence="2">
    <location>
        <begin position="24"/>
        <end position="154"/>
    </location>
</feature>
<organism evidence="4 6">
    <name type="scientific">Cupriavidus campinensis</name>
    <dbReference type="NCBI Taxonomy" id="151783"/>
    <lineage>
        <taxon>Bacteria</taxon>
        <taxon>Pseudomonadati</taxon>
        <taxon>Pseudomonadota</taxon>
        <taxon>Betaproteobacteria</taxon>
        <taxon>Burkholderiales</taxon>
        <taxon>Burkholderiaceae</taxon>
        <taxon>Cupriavidus</taxon>
    </lineage>
</organism>
<reference evidence="4" key="2">
    <citation type="journal article" date="2022" name="Microbiol. Resour. Announc.">
        <title>Genome Sequence of Cupriavidus campinensis Strain G5, a Member of a Bacterial Consortium Capable of Polyethylene Degradation.</title>
        <authorList>
            <person name="Schneider B."/>
            <person name="Pfeiffer F."/>
            <person name="Dyall-Smith M."/>
            <person name="Kunte H.J."/>
        </authorList>
    </citation>
    <scope>NUCLEOTIDE SEQUENCE</scope>
    <source>
        <strain evidence="4">G5</strain>
    </source>
</reference>
<keyword evidence="1" id="KW-0732">Signal</keyword>
<feature type="domain" description="Spore coat protein U/FanG" evidence="2">
    <location>
        <begin position="187"/>
        <end position="320"/>
    </location>
</feature>
<dbReference type="PANTHER" id="PTHR37089">
    <property type="entry name" value="PROTEIN U-RELATED"/>
    <property type="match status" value="1"/>
</dbReference>
<keyword evidence="3" id="KW-0946">Virion</keyword>
<dbReference type="RefSeq" id="WP_144197254.1">
    <property type="nucleotide sequence ID" value="NZ_CAJPVH010000092.1"/>
</dbReference>
<dbReference type="InterPro" id="IPR053167">
    <property type="entry name" value="Spore_coat_component"/>
</dbReference>
<dbReference type="Proteomes" id="UP000318943">
    <property type="component" value="Unassembled WGS sequence"/>
</dbReference>
<sequence>MNARLVRHLLACGLFAWLWWAGSAYAIDCTVTMSDIEFGEVNVLTTTPVGVNGEVKVECTDMTTKFARVCLSFGSPGGGTVANRTMTGTTATPLAYNLYQNASHTTPWGSVYLTPAQPRSVTMQADSFGMATATVMYYGYMLLPQATVRPGSYSAIYTTADTSMNVQGYVSTPPACSSSMPQGTSWTFTVRATVVSDCNITATNIDFGQIGLISGPVSANGNISVTCSAGTAYALALNNGTGAGATPTSRKMTRDGGTETLTYGLYVDATHNIAWGDGTGGSTTMMSTGTGVTNQATVYGMVPPQAGAAPGLYRDTIIVTITY</sequence>
<proteinExistence type="predicted"/>
<evidence type="ECO:0000313" key="5">
    <source>
        <dbReference type="Proteomes" id="UP000318943"/>
    </source>
</evidence>
<dbReference type="AlphaFoldDB" id="A0AAE9L2C9"/>
<reference evidence="4" key="3">
    <citation type="submission" date="2022-05" db="EMBL/GenBank/DDBJ databases">
        <authorList>
            <person name="Kunte H.-J."/>
        </authorList>
    </citation>
    <scope>NUCLEOTIDE SEQUENCE</scope>
    <source>
        <strain evidence="4">G5</strain>
    </source>
</reference>
<dbReference type="Proteomes" id="UP001056132">
    <property type="component" value="Chromosome 1"/>
</dbReference>
<dbReference type="EMBL" id="VCIZ01000004">
    <property type="protein sequence ID" value="TSP12955.1"/>
    <property type="molecule type" value="Genomic_DNA"/>
</dbReference>
<dbReference type="KEGG" id="ccam:M5D45_02490"/>
<keyword evidence="5" id="KW-1185">Reference proteome</keyword>
<feature type="signal peptide" evidence="1">
    <location>
        <begin position="1"/>
        <end position="26"/>
    </location>
</feature>
<evidence type="ECO:0000313" key="3">
    <source>
        <dbReference type="EMBL" id="TSP12955.1"/>
    </source>
</evidence>
<dbReference type="SMART" id="SM00972">
    <property type="entry name" value="SCPU"/>
    <property type="match status" value="2"/>
</dbReference>
<dbReference type="Pfam" id="PF05229">
    <property type="entry name" value="SCPU"/>
    <property type="match status" value="2"/>
</dbReference>
<evidence type="ECO:0000259" key="2">
    <source>
        <dbReference type="Pfam" id="PF05229"/>
    </source>
</evidence>
<name>A0AAE9L2C9_9BURK</name>
<evidence type="ECO:0000313" key="6">
    <source>
        <dbReference type="Proteomes" id="UP001056132"/>
    </source>
</evidence>
<dbReference type="InterPro" id="IPR007893">
    <property type="entry name" value="Spore_coat_U/FanG"/>
</dbReference>
<reference evidence="3 5" key="1">
    <citation type="submission" date="2019-05" db="EMBL/GenBank/DDBJ databases">
        <title>Whole genome sequence analysis of Cupriavidus campinensis S14E4C strain.</title>
        <authorList>
            <person name="Abbaszade G."/>
            <person name="Szabo A."/>
            <person name="Toumi M."/>
            <person name="Toth E."/>
        </authorList>
    </citation>
    <scope>NUCLEOTIDE SEQUENCE [LARGE SCALE GENOMIC DNA]</scope>
    <source>
        <strain evidence="3 5">S14E4C</strain>
    </source>
</reference>
<dbReference type="EMBL" id="CP097330">
    <property type="protein sequence ID" value="URF04738.1"/>
    <property type="molecule type" value="Genomic_DNA"/>
</dbReference>
<accession>A0AAE9L2C9</accession>
<dbReference type="PANTHER" id="PTHR37089:SF3">
    <property type="entry name" value="EXPORTED PROTEIN"/>
    <property type="match status" value="1"/>
</dbReference>
<protein>
    <submittedName>
        <fullName evidence="4">Spore coat U domain-containing protein</fullName>
    </submittedName>
    <submittedName>
        <fullName evidence="3">Spore coat protein U domain-containing protein</fullName>
    </submittedName>
</protein>
<evidence type="ECO:0000313" key="4">
    <source>
        <dbReference type="EMBL" id="URF04738.1"/>
    </source>
</evidence>
<feature type="chain" id="PRO_5042168626" evidence="1">
    <location>
        <begin position="27"/>
        <end position="323"/>
    </location>
</feature>
<evidence type="ECO:0000256" key="1">
    <source>
        <dbReference type="SAM" id="SignalP"/>
    </source>
</evidence>
<keyword evidence="3" id="KW-0167">Capsid protein</keyword>
<gene>
    <name evidence="3" type="ORF">FGG12_08565</name>
    <name evidence="4" type="ORF">M5D45_02490</name>
</gene>